<dbReference type="SUPFAM" id="SSF53822">
    <property type="entry name" value="Periplasmic binding protein-like I"/>
    <property type="match status" value="1"/>
</dbReference>
<dbReference type="CDD" id="cd01392">
    <property type="entry name" value="HTH_LacI"/>
    <property type="match status" value="1"/>
</dbReference>
<evidence type="ECO:0000313" key="8">
    <source>
        <dbReference type="Proteomes" id="UP001595721"/>
    </source>
</evidence>
<evidence type="ECO:0000256" key="3">
    <source>
        <dbReference type="ARBA" id="ARBA00023125"/>
    </source>
</evidence>
<accession>A0ABV7R7S1</accession>
<dbReference type="Pfam" id="PF13377">
    <property type="entry name" value="Peripla_BP_3"/>
    <property type="match status" value="1"/>
</dbReference>
<dbReference type="Gene3D" id="1.10.260.40">
    <property type="entry name" value="lambda repressor-like DNA-binding domains"/>
    <property type="match status" value="1"/>
</dbReference>
<feature type="domain" description="HTH lacI-type" evidence="6">
    <location>
        <begin position="6"/>
        <end position="60"/>
    </location>
</feature>
<sequence length="356" mass="38303">MARRSVNARDVAELAGVSRASVSRCFTQGASISPDTRARILEAADRLGYQVNRLASGLIRSETGLVALIAAEIDTPYRANLLAELTRQLQAAGKVGVLINTDRSDESVEHALRQAISYRADAAIFLSGMPAPSLAETCLRNGMRLVLINRDEERPGSVRIRLDDAEAGERALMLLRAAGCRRPALASSEAGTTSLIERERGFRAAARATGIDLIEARFGPTAYETGLDLGMALLTRADRPDGIFCTTDLMACGIMDVARWRLGIDIPGQLSLIGFDDIPQARWEGYDLTTFAQPVADIAAAAIDWLSRPADAGPVPATGSLRRLRSRLIQRGSLRRQPSDTRRAAPPPLGSSSETP</sequence>
<proteinExistence type="predicted"/>
<dbReference type="EMBL" id="JBHRXJ010000012">
    <property type="protein sequence ID" value="MFC3529573.1"/>
    <property type="molecule type" value="Genomic_DNA"/>
</dbReference>
<keyword evidence="4" id="KW-0804">Transcription</keyword>
<name>A0ABV7R7S1_9RHOB</name>
<keyword evidence="8" id="KW-1185">Reference proteome</keyword>
<dbReference type="InterPro" id="IPR000843">
    <property type="entry name" value="HTH_LacI"/>
</dbReference>
<dbReference type="InterPro" id="IPR028082">
    <property type="entry name" value="Peripla_BP_I"/>
</dbReference>
<evidence type="ECO:0000256" key="4">
    <source>
        <dbReference type="ARBA" id="ARBA00023163"/>
    </source>
</evidence>
<organism evidence="7 8">
    <name type="scientific">Paracoccus mangrovi</name>
    <dbReference type="NCBI Taxonomy" id="1715645"/>
    <lineage>
        <taxon>Bacteria</taxon>
        <taxon>Pseudomonadati</taxon>
        <taxon>Pseudomonadota</taxon>
        <taxon>Alphaproteobacteria</taxon>
        <taxon>Rhodobacterales</taxon>
        <taxon>Paracoccaceae</taxon>
        <taxon>Paracoccus</taxon>
    </lineage>
</organism>
<dbReference type="InterPro" id="IPR010982">
    <property type="entry name" value="Lambda_DNA-bd_dom_sf"/>
</dbReference>
<keyword evidence="3 7" id="KW-0238">DNA-binding</keyword>
<gene>
    <name evidence="7" type="ORF">ACFOMH_15455</name>
</gene>
<evidence type="ECO:0000259" key="6">
    <source>
        <dbReference type="PROSITE" id="PS50932"/>
    </source>
</evidence>
<dbReference type="CDD" id="cd06278">
    <property type="entry name" value="PBP1_LacI-like"/>
    <property type="match status" value="1"/>
</dbReference>
<keyword evidence="1" id="KW-0678">Repressor</keyword>
<dbReference type="Proteomes" id="UP001595721">
    <property type="component" value="Unassembled WGS sequence"/>
</dbReference>
<feature type="region of interest" description="Disordered" evidence="5">
    <location>
        <begin position="331"/>
        <end position="356"/>
    </location>
</feature>
<dbReference type="PROSITE" id="PS50932">
    <property type="entry name" value="HTH_LACI_2"/>
    <property type="match status" value="1"/>
</dbReference>
<dbReference type="Pfam" id="PF00356">
    <property type="entry name" value="LacI"/>
    <property type="match status" value="1"/>
</dbReference>
<dbReference type="RefSeq" id="WP_377745581.1">
    <property type="nucleotide sequence ID" value="NZ_JBHRXJ010000012.1"/>
</dbReference>
<comment type="caution">
    <text evidence="7">The sequence shown here is derived from an EMBL/GenBank/DDBJ whole genome shotgun (WGS) entry which is preliminary data.</text>
</comment>
<dbReference type="SMART" id="SM00354">
    <property type="entry name" value="HTH_LACI"/>
    <property type="match status" value="1"/>
</dbReference>
<evidence type="ECO:0000313" key="7">
    <source>
        <dbReference type="EMBL" id="MFC3529573.1"/>
    </source>
</evidence>
<dbReference type="InterPro" id="IPR046335">
    <property type="entry name" value="LacI/GalR-like_sensor"/>
</dbReference>
<keyword evidence="2" id="KW-0805">Transcription regulation</keyword>
<dbReference type="SUPFAM" id="SSF47413">
    <property type="entry name" value="lambda repressor-like DNA-binding domains"/>
    <property type="match status" value="1"/>
</dbReference>
<dbReference type="PANTHER" id="PTHR30146:SF95">
    <property type="entry name" value="RIBOSE OPERON REPRESSOR"/>
    <property type="match status" value="1"/>
</dbReference>
<evidence type="ECO:0000256" key="1">
    <source>
        <dbReference type="ARBA" id="ARBA00022491"/>
    </source>
</evidence>
<dbReference type="PANTHER" id="PTHR30146">
    <property type="entry name" value="LACI-RELATED TRANSCRIPTIONAL REPRESSOR"/>
    <property type="match status" value="1"/>
</dbReference>
<dbReference type="Gene3D" id="3.40.50.2300">
    <property type="match status" value="2"/>
</dbReference>
<reference evidence="8" key="1">
    <citation type="journal article" date="2019" name="Int. J. Syst. Evol. Microbiol.">
        <title>The Global Catalogue of Microorganisms (GCM) 10K type strain sequencing project: providing services to taxonomists for standard genome sequencing and annotation.</title>
        <authorList>
            <consortium name="The Broad Institute Genomics Platform"/>
            <consortium name="The Broad Institute Genome Sequencing Center for Infectious Disease"/>
            <person name="Wu L."/>
            <person name="Ma J."/>
        </authorList>
    </citation>
    <scope>NUCLEOTIDE SEQUENCE [LARGE SCALE GENOMIC DNA]</scope>
    <source>
        <strain evidence="8">KCTC 42899</strain>
    </source>
</reference>
<evidence type="ECO:0000256" key="5">
    <source>
        <dbReference type="SAM" id="MobiDB-lite"/>
    </source>
</evidence>
<evidence type="ECO:0000256" key="2">
    <source>
        <dbReference type="ARBA" id="ARBA00023015"/>
    </source>
</evidence>
<dbReference type="GO" id="GO:0003677">
    <property type="term" value="F:DNA binding"/>
    <property type="evidence" value="ECO:0007669"/>
    <property type="project" value="UniProtKB-KW"/>
</dbReference>
<protein>
    <submittedName>
        <fullName evidence="7">LacI family DNA-binding transcriptional regulator</fullName>
    </submittedName>
</protein>